<sequence length="600" mass="66701">MFREALLIVGIKTFPRISSTLELIAPRVQNRLYIRVQPPVDISTALPVIYLHASKLCSNLDVRVLLEDFPTRVFEHTYCEEDTQVFNEAKKTTPYDMVCLGGTFDMIHNGHKVLLSTAILKANQEVVCGITAGDMNKRKILWELIKPVEERIQSLEEFVNDVSKVKFSSVPITDPFGPAIVYPDIKCIVVSEETVKGGEAINIKRKERGLNELDIAVINLLEGSDEVLKEVKISSSTQRRESLGTLRKPPNDRGNRSKKPYLIGLTGGIASGKTHISQFLRSQGCDVIDCDVLVHKVYSGNTEFCDNIAAAFGKHLILDGVVDRKALGALVFQNEDKRQQLNGIVWPALSKIVHQKIEASTADIVVIDAALIIEAGWDKFVDQLWTTFVPKEEAIRRVVERDRFSVEEAEARLNSQLNNSERIAKSHVVFCSLWAYEETESQVLKALNMMANSTNTIDVDANIDDEFEEITMILELNGVLDADAVRTAAMRNELAIRNANSGEPLVQLGNSLYSGKWTQTLGSDLILASSSHDMTQLEFVATSDTRLTCDKALLNSQNPQGANGQSQEIPKETKSQTNKSPPKRTTKPKKSQTTEPTHAQ</sequence>
<dbReference type="InterPro" id="IPR014729">
    <property type="entry name" value="Rossmann-like_a/b/a_fold"/>
</dbReference>
<feature type="domain" description="Cytidyltransferase-like" evidence="4">
    <location>
        <begin position="100"/>
        <end position="237"/>
    </location>
</feature>
<dbReference type="Proteomes" id="UP000887540">
    <property type="component" value="Unplaced"/>
</dbReference>
<dbReference type="PANTHER" id="PTHR10695:SF46">
    <property type="entry name" value="BIFUNCTIONAL COENZYME A SYNTHASE-RELATED"/>
    <property type="match status" value="1"/>
</dbReference>
<dbReference type="GO" id="GO:0004140">
    <property type="term" value="F:dephospho-CoA kinase activity"/>
    <property type="evidence" value="ECO:0007669"/>
    <property type="project" value="InterPro"/>
</dbReference>
<evidence type="ECO:0000259" key="5">
    <source>
        <dbReference type="Pfam" id="PF10419"/>
    </source>
</evidence>
<dbReference type="WBParaSite" id="ACRNAN_Path_698.g2622.t1">
    <property type="protein sequence ID" value="ACRNAN_Path_698.g2622.t1"/>
    <property type="gene ID" value="ACRNAN_Path_698.g2622"/>
</dbReference>
<dbReference type="FunFam" id="3.40.50.620:FF:000089">
    <property type="entry name" value="Bifunctional coenzyme A synthase"/>
    <property type="match status" value="1"/>
</dbReference>
<dbReference type="InterPro" id="IPR004821">
    <property type="entry name" value="Cyt_trans-like"/>
</dbReference>
<proteinExistence type="inferred from homology"/>
<dbReference type="Gene3D" id="3.40.50.300">
    <property type="entry name" value="P-loop containing nucleotide triphosphate hydrolases"/>
    <property type="match status" value="1"/>
</dbReference>
<dbReference type="GO" id="GO:0015937">
    <property type="term" value="P:coenzyme A biosynthetic process"/>
    <property type="evidence" value="ECO:0007669"/>
    <property type="project" value="InterPro"/>
</dbReference>
<dbReference type="SUPFAM" id="SSF52374">
    <property type="entry name" value="Nucleotidylyl transferase"/>
    <property type="match status" value="1"/>
</dbReference>
<reference evidence="7" key="1">
    <citation type="submission" date="2022-11" db="UniProtKB">
        <authorList>
            <consortium name="WormBaseParasite"/>
        </authorList>
    </citation>
    <scope>IDENTIFICATION</scope>
</reference>
<keyword evidence="1" id="KW-0547">Nucleotide-binding</keyword>
<organism evidence="6 7">
    <name type="scientific">Acrobeloides nanus</name>
    <dbReference type="NCBI Taxonomy" id="290746"/>
    <lineage>
        <taxon>Eukaryota</taxon>
        <taxon>Metazoa</taxon>
        <taxon>Ecdysozoa</taxon>
        <taxon>Nematoda</taxon>
        <taxon>Chromadorea</taxon>
        <taxon>Rhabditida</taxon>
        <taxon>Tylenchina</taxon>
        <taxon>Cephalobomorpha</taxon>
        <taxon>Cephaloboidea</taxon>
        <taxon>Cephalobidae</taxon>
        <taxon>Acrobeloides</taxon>
    </lineage>
</organism>
<dbReference type="NCBIfam" id="NF001985">
    <property type="entry name" value="PRK00777.1"/>
    <property type="match status" value="1"/>
</dbReference>
<dbReference type="Gene3D" id="3.40.50.620">
    <property type="entry name" value="HUPs"/>
    <property type="match status" value="1"/>
</dbReference>
<dbReference type="Gene3D" id="2.60.40.4370">
    <property type="match status" value="1"/>
</dbReference>
<evidence type="ECO:0000256" key="3">
    <source>
        <dbReference type="SAM" id="MobiDB-lite"/>
    </source>
</evidence>
<dbReference type="GO" id="GO:0005524">
    <property type="term" value="F:ATP binding"/>
    <property type="evidence" value="ECO:0007669"/>
    <property type="project" value="UniProtKB-KW"/>
</dbReference>
<dbReference type="HAMAP" id="MF_00376">
    <property type="entry name" value="Dephospho_CoA_kinase"/>
    <property type="match status" value="1"/>
</dbReference>
<name>A0A914CA33_9BILA</name>
<dbReference type="CDD" id="cd02164">
    <property type="entry name" value="PPAT_CoAS"/>
    <property type="match status" value="1"/>
</dbReference>
<dbReference type="SUPFAM" id="SSF52540">
    <property type="entry name" value="P-loop containing nucleoside triphosphate hydrolases"/>
    <property type="match status" value="1"/>
</dbReference>
<evidence type="ECO:0000313" key="7">
    <source>
        <dbReference type="WBParaSite" id="ACRNAN_Path_698.g2622.t1"/>
    </source>
</evidence>
<accession>A0A914CA33</accession>
<dbReference type="InterPro" id="IPR019481">
    <property type="entry name" value="TFIIIC_triple_barrel"/>
</dbReference>
<dbReference type="InterPro" id="IPR027417">
    <property type="entry name" value="P-loop_NTPase"/>
</dbReference>
<dbReference type="NCBIfam" id="TIGR00125">
    <property type="entry name" value="cyt_tran_rel"/>
    <property type="match status" value="1"/>
</dbReference>
<feature type="region of interest" description="Disordered" evidence="3">
    <location>
        <begin position="555"/>
        <end position="600"/>
    </location>
</feature>
<dbReference type="CDD" id="cd02022">
    <property type="entry name" value="DPCK"/>
    <property type="match status" value="1"/>
</dbReference>
<dbReference type="Pfam" id="PF10419">
    <property type="entry name" value="TFIIIC_sub6"/>
    <property type="match status" value="1"/>
</dbReference>
<evidence type="ECO:0000256" key="1">
    <source>
        <dbReference type="ARBA" id="ARBA00022741"/>
    </source>
</evidence>
<evidence type="ECO:0000256" key="2">
    <source>
        <dbReference type="ARBA" id="ARBA00022840"/>
    </source>
</evidence>
<keyword evidence="6" id="KW-1185">Reference proteome</keyword>
<dbReference type="Pfam" id="PF01467">
    <property type="entry name" value="CTP_transf_like"/>
    <property type="match status" value="1"/>
</dbReference>
<dbReference type="PANTHER" id="PTHR10695">
    <property type="entry name" value="DEPHOSPHO-COA KINASE-RELATED"/>
    <property type="match status" value="1"/>
</dbReference>
<feature type="region of interest" description="Disordered" evidence="3">
    <location>
        <begin position="239"/>
        <end position="259"/>
    </location>
</feature>
<feature type="domain" description="Transcription factor TFIIIC triple barrel" evidence="5">
    <location>
        <begin position="466"/>
        <end position="553"/>
    </location>
</feature>
<dbReference type="Pfam" id="PF01121">
    <property type="entry name" value="CoaE"/>
    <property type="match status" value="1"/>
</dbReference>
<protein>
    <submittedName>
        <fullName evidence="7">Cytidyltransferase-like domain-containing protein</fullName>
    </submittedName>
</protein>
<feature type="compositionally biased region" description="Basic residues" evidence="3">
    <location>
        <begin position="581"/>
        <end position="590"/>
    </location>
</feature>
<keyword evidence="2" id="KW-0067">ATP-binding</keyword>
<dbReference type="NCBIfam" id="TIGR00152">
    <property type="entry name" value="dephospho-CoA kinase"/>
    <property type="match status" value="1"/>
</dbReference>
<feature type="compositionally biased region" description="Polar residues" evidence="3">
    <location>
        <begin position="555"/>
        <end position="568"/>
    </location>
</feature>
<evidence type="ECO:0000259" key="4">
    <source>
        <dbReference type="Pfam" id="PF01467"/>
    </source>
</evidence>
<dbReference type="PROSITE" id="PS51219">
    <property type="entry name" value="DPCK"/>
    <property type="match status" value="1"/>
</dbReference>
<dbReference type="InterPro" id="IPR001977">
    <property type="entry name" value="Depp_CoAkinase"/>
</dbReference>
<evidence type="ECO:0000313" key="6">
    <source>
        <dbReference type="Proteomes" id="UP000887540"/>
    </source>
</evidence>
<dbReference type="AlphaFoldDB" id="A0A914CA33"/>